<dbReference type="EMBL" id="JAAAID010000779">
    <property type="protein sequence ID" value="KAG0013987.1"/>
    <property type="molecule type" value="Genomic_DNA"/>
</dbReference>
<gene>
    <name evidence="1" type="ORF">BGZ80_010717</name>
</gene>
<evidence type="ECO:0000313" key="2">
    <source>
        <dbReference type="Proteomes" id="UP000703661"/>
    </source>
</evidence>
<comment type="caution">
    <text evidence="1">The sequence shown here is derived from an EMBL/GenBank/DDBJ whole genome shotgun (WGS) entry which is preliminary data.</text>
</comment>
<accession>A0A9P6MUE5</accession>
<proteinExistence type="predicted"/>
<evidence type="ECO:0000313" key="1">
    <source>
        <dbReference type="EMBL" id="KAG0013987.1"/>
    </source>
</evidence>
<dbReference type="AlphaFoldDB" id="A0A9P6MUE5"/>
<name>A0A9P6MUE5_9FUNG</name>
<keyword evidence="2" id="KW-1185">Reference proteome</keyword>
<reference evidence="1" key="1">
    <citation type="journal article" date="2020" name="Fungal Divers.">
        <title>Resolving the Mortierellaceae phylogeny through synthesis of multi-gene phylogenetics and phylogenomics.</title>
        <authorList>
            <person name="Vandepol N."/>
            <person name="Liber J."/>
            <person name="Desiro A."/>
            <person name="Na H."/>
            <person name="Kennedy M."/>
            <person name="Barry K."/>
            <person name="Grigoriev I.V."/>
            <person name="Miller A.N."/>
            <person name="O'Donnell K."/>
            <person name="Stajich J.E."/>
            <person name="Bonito G."/>
        </authorList>
    </citation>
    <scope>NUCLEOTIDE SEQUENCE</scope>
    <source>
        <strain evidence="1">NRRL 2769</strain>
    </source>
</reference>
<organism evidence="1 2">
    <name type="scientific">Entomortierella chlamydospora</name>
    <dbReference type="NCBI Taxonomy" id="101097"/>
    <lineage>
        <taxon>Eukaryota</taxon>
        <taxon>Fungi</taxon>
        <taxon>Fungi incertae sedis</taxon>
        <taxon>Mucoromycota</taxon>
        <taxon>Mortierellomycotina</taxon>
        <taxon>Mortierellomycetes</taxon>
        <taxon>Mortierellales</taxon>
        <taxon>Mortierellaceae</taxon>
        <taxon>Entomortierella</taxon>
    </lineage>
</organism>
<protein>
    <submittedName>
        <fullName evidence="1">Uncharacterized protein</fullName>
    </submittedName>
</protein>
<sequence>MIINGRDDALGILPTLPELLDSSAALQKRLLNNPGLSEMAIIEIFRLNDLEVDQSMPILSSRGALTLVNENAIENLVQGVHSHFLKLESIGLPVPPLDDIEVAIDRKAKARVIFSKMRDPLSPLNPDDVIRKLNEYLESSRSEAVEVIGYLSDMATSTTEHSLSSAGETRVDWKAFVQKLDQLLS</sequence>
<dbReference type="Proteomes" id="UP000703661">
    <property type="component" value="Unassembled WGS sequence"/>
</dbReference>